<evidence type="ECO:0000259" key="1">
    <source>
        <dbReference type="Pfam" id="PF25191"/>
    </source>
</evidence>
<dbReference type="Pfam" id="PF25191">
    <property type="entry name" value="DUF7832"/>
    <property type="match status" value="1"/>
</dbReference>
<comment type="caution">
    <text evidence="2">The sequence shown here is derived from an EMBL/GenBank/DDBJ whole genome shotgun (WGS) entry which is preliminary data.</text>
</comment>
<evidence type="ECO:0000313" key="2">
    <source>
        <dbReference type="EMBL" id="MER2995989.1"/>
    </source>
</evidence>
<feature type="domain" description="DUF7832" evidence="1">
    <location>
        <begin position="80"/>
        <end position="194"/>
    </location>
</feature>
<keyword evidence="3" id="KW-1185">Reference proteome</keyword>
<gene>
    <name evidence="2" type="ORF">ABS362_00440</name>
</gene>
<sequence length="219" mass="25728">MKKLYLIKENKKTTDFVQLQVEDKFLHIHSGKVGKAGVSKITKSLGSFDRAIVEAENLAATYIDKGYKYGEEEDSTEVIVFDKAKWHFNGDFPTELNEYQAYVHTGFYLNWIIVNQLICEELGDEFSDEIEKVKRREITGSRFYLDYLDGVFTSEELSSTGINFTLDYFDFEKGNYLQDYEMTLANELPTLYHVEDKWSNYELISRIIDNRYSDWLKEK</sequence>
<accession>A0ABV1RNP2</accession>
<organism evidence="2 3">
    <name type="scientific">Pontibacter populi</name>
    <dbReference type="NCBI Taxonomy" id="890055"/>
    <lineage>
        <taxon>Bacteria</taxon>
        <taxon>Pseudomonadati</taxon>
        <taxon>Bacteroidota</taxon>
        <taxon>Cytophagia</taxon>
        <taxon>Cytophagales</taxon>
        <taxon>Hymenobacteraceae</taxon>
        <taxon>Pontibacter</taxon>
    </lineage>
</organism>
<dbReference type="RefSeq" id="WP_350410041.1">
    <property type="nucleotide sequence ID" value="NZ_JBEOKT010000001.1"/>
</dbReference>
<evidence type="ECO:0000313" key="3">
    <source>
        <dbReference type="Proteomes" id="UP001476807"/>
    </source>
</evidence>
<dbReference type="EMBL" id="JBEOKT010000001">
    <property type="protein sequence ID" value="MER2995989.1"/>
    <property type="molecule type" value="Genomic_DNA"/>
</dbReference>
<reference evidence="2 3" key="1">
    <citation type="submission" date="2024-06" db="EMBL/GenBank/DDBJ databases">
        <title>Pontibacter populi HYL7-15.</title>
        <authorList>
            <person name="Kim M.K."/>
        </authorList>
    </citation>
    <scope>NUCLEOTIDE SEQUENCE [LARGE SCALE GENOMIC DNA]</scope>
    <source>
        <strain evidence="2 3">HYL7-15</strain>
    </source>
</reference>
<dbReference type="Proteomes" id="UP001476807">
    <property type="component" value="Unassembled WGS sequence"/>
</dbReference>
<protein>
    <recommendedName>
        <fullName evidence="1">DUF7832 domain-containing protein</fullName>
    </recommendedName>
</protein>
<dbReference type="InterPro" id="IPR057154">
    <property type="entry name" value="DUF7832"/>
</dbReference>
<name>A0ABV1RNP2_9BACT</name>
<proteinExistence type="predicted"/>